<dbReference type="InterPro" id="IPR002562">
    <property type="entry name" value="3'-5'_exonuclease_dom"/>
</dbReference>
<dbReference type="GO" id="GO:0071037">
    <property type="term" value="P:nuclear polyadenylation-dependent snRNA catabolic process"/>
    <property type="evidence" value="ECO:0000318"/>
    <property type="project" value="GO_Central"/>
</dbReference>
<dbReference type="SUPFAM" id="SSF47819">
    <property type="entry name" value="HRDC-like"/>
    <property type="match status" value="1"/>
</dbReference>
<dbReference type="PROSITE" id="PS50967">
    <property type="entry name" value="HRDC"/>
    <property type="match status" value="1"/>
</dbReference>
<dbReference type="SMART" id="SM00341">
    <property type="entry name" value="HRDC"/>
    <property type="match status" value="1"/>
</dbReference>
<evidence type="ECO:0000256" key="5">
    <source>
        <dbReference type="ARBA" id="ARBA00023158"/>
    </source>
</evidence>
<keyword evidence="10" id="KW-1185">Reference proteome</keyword>
<organism evidence="9 10">
    <name type="scientific">Ricinus communis</name>
    <name type="common">Castor bean</name>
    <dbReference type="NCBI Taxonomy" id="3988"/>
    <lineage>
        <taxon>Eukaryota</taxon>
        <taxon>Viridiplantae</taxon>
        <taxon>Streptophyta</taxon>
        <taxon>Embryophyta</taxon>
        <taxon>Tracheophyta</taxon>
        <taxon>Spermatophyta</taxon>
        <taxon>Magnoliopsida</taxon>
        <taxon>eudicotyledons</taxon>
        <taxon>Gunneridae</taxon>
        <taxon>Pentapetalae</taxon>
        <taxon>rosids</taxon>
        <taxon>fabids</taxon>
        <taxon>Malpighiales</taxon>
        <taxon>Euphorbiaceae</taxon>
        <taxon>Acalyphoideae</taxon>
        <taxon>Acalypheae</taxon>
        <taxon>Ricinus</taxon>
    </lineage>
</organism>
<dbReference type="GO" id="GO:0000166">
    <property type="term" value="F:nucleotide binding"/>
    <property type="evidence" value="ECO:0007669"/>
    <property type="project" value="InterPro"/>
</dbReference>
<evidence type="ECO:0000313" key="10">
    <source>
        <dbReference type="Proteomes" id="UP000008311"/>
    </source>
</evidence>
<dbReference type="EMBL" id="EQ973969">
    <property type="protein sequence ID" value="EEF36685.1"/>
    <property type="molecule type" value="Genomic_DNA"/>
</dbReference>
<name>B9SI83_RICCO</name>
<evidence type="ECO:0000256" key="3">
    <source>
        <dbReference type="ARBA" id="ARBA00022801"/>
    </source>
</evidence>
<dbReference type="InParanoid" id="B9SI83"/>
<dbReference type="GO" id="GO:0000176">
    <property type="term" value="C:nuclear exosome (RNase complex)"/>
    <property type="evidence" value="ECO:0000318"/>
    <property type="project" value="GO_Central"/>
</dbReference>
<sequence>MSQDAMNIDQTAIQTQSKSQTTTGSLSSSLSNLSGSSRTIPSNKDFHFYYNFDEFKLPIQQIARRSQSLLESIGSSNNGLFKDKNLPYPNDPDNDDDTYWNVLMRLSMNLRVFKRNKRKKKKKGLVSSVSGSPSGGSVSESGVKVADLKAKGVKAKVPFHIPTIKKPQEEYNILVNNSNQPFEHVWLQRSEDGLRFIHPLEKLSILDFVDKSIGNAEPVSPPSLECTPFKLVKEVKDLKELAAKLRAVNEFAVDLEHNQYRSFQGLTCLMQISTRTEDFIIDTLKLRIHVGPYLREVFKDPTKRKVMHGADRDIIWLQRDFGIYVCNLFDTGQASRVLKLERNSLEHLLRHFCGITANKEYQNADWRLRPLTDEMLRYGREDTHYLLYIYDLMRIMLLSMPNETENSNSPLAEVYKRSYDVCMQLYEKELLTESSYLHIYGLQTAGFNAQQLAIVAGLCEWRDVIARTEDESTGFILPNKTLLEIAKQMPVTPQKLRRALKSKHPYIERNLGSVVNVVRHAMQNAAEFEAAAQRLKEGCIETDNLSSIFAFFMKASQDNVEVNDDMDMDTNLETAEAGTETICDGSAVEGSENALQTDSPQLKKEPLKAALAIDATVQVLKKPAGAFGALLGKSSAGKRRFDMAKKDKDEIKLDKIRSSVSLPFHSFLGRKEPAKPAAEEPNLVTETPRPEESFAVPATGSSLEDIILLGDNSDVVVQENVDSDTKDVSKSVGCESETDEEGEPASLSDLSTSFQKCFQSNNENKTNENNMQKSQDPTGLLQLKPFDYAAARKEVIFGEESKAASGGKDQSRNDGVKDRRKNSVGGGVEKDDGTRDFPQGKRRQAFPATGNRSATFR</sequence>
<reference evidence="10" key="1">
    <citation type="journal article" date="2010" name="Nat. Biotechnol.">
        <title>Draft genome sequence of the oilseed species Ricinus communis.</title>
        <authorList>
            <person name="Chan A.P."/>
            <person name="Crabtree J."/>
            <person name="Zhao Q."/>
            <person name="Lorenzi H."/>
            <person name="Orvis J."/>
            <person name="Puiu D."/>
            <person name="Melake-Berhan A."/>
            <person name="Jones K.M."/>
            <person name="Redman J."/>
            <person name="Chen G."/>
            <person name="Cahoon E.B."/>
            <person name="Gedil M."/>
            <person name="Stanke M."/>
            <person name="Haas B.J."/>
            <person name="Wortman J.R."/>
            <person name="Fraser-Liggett C.M."/>
            <person name="Ravel J."/>
            <person name="Rabinowicz P.D."/>
        </authorList>
    </citation>
    <scope>NUCLEOTIDE SEQUENCE [LARGE SCALE GENOMIC DNA]</scope>
    <source>
        <strain evidence="10">cv. Hale</strain>
    </source>
</reference>
<dbReference type="FunFam" id="3.30.420.10:FF:000065">
    <property type="entry name" value="Protein RRP6-like 2 isoform A"/>
    <property type="match status" value="1"/>
</dbReference>
<dbReference type="InterPro" id="IPR010997">
    <property type="entry name" value="HRDC-like_sf"/>
</dbReference>
<dbReference type="GO" id="GO:0071044">
    <property type="term" value="P:histone mRNA catabolic process"/>
    <property type="evidence" value="ECO:0000318"/>
    <property type="project" value="GO_Central"/>
</dbReference>
<dbReference type="GO" id="GO:0071039">
    <property type="term" value="P:nuclear polyadenylation-dependent CUT catabolic process"/>
    <property type="evidence" value="ECO:0000318"/>
    <property type="project" value="GO_Central"/>
</dbReference>
<dbReference type="CDD" id="cd06147">
    <property type="entry name" value="Rrp6p_like_exo"/>
    <property type="match status" value="1"/>
</dbReference>
<proteinExistence type="predicted"/>
<dbReference type="SMART" id="SM00474">
    <property type="entry name" value="35EXOc"/>
    <property type="match status" value="1"/>
</dbReference>
<dbReference type="GO" id="GO:0071038">
    <property type="term" value="P:TRAMP-dependent tRNA surveillance pathway"/>
    <property type="evidence" value="ECO:0000318"/>
    <property type="project" value="GO_Central"/>
</dbReference>
<dbReference type="InterPro" id="IPR049559">
    <property type="entry name" value="Rrp6p-like_exo"/>
</dbReference>
<gene>
    <name evidence="9" type="ORF">RCOM_1321750</name>
</gene>
<evidence type="ECO:0000256" key="6">
    <source>
        <dbReference type="ARBA" id="ARBA00023242"/>
    </source>
</evidence>
<evidence type="ECO:0000259" key="8">
    <source>
        <dbReference type="PROSITE" id="PS50967"/>
    </source>
</evidence>
<dbReference type="Pfam" id="PF01612">
    <property type="entry name" value="DNA_pol_A_exo1"/>
    <property type="match status" value="1"/>
</dbReference>
<dbReference type="GO" id="GO:0003727">
    <property type="term" value="F:single-stranded RNA binding"/>
    <property type="evidence" value="ECO:0000318"/>
    <property type="project" value="GO_Central"/>
</dbReference>
<dbReference type="GO" id="GO:0071035">
    <property type="term" value="P:nuclear polyadenylation-dependent rRNA catabolic process"/>
    <property type="evidence" value="ECO:0000318"/>
    <property type="project" value="GO_Central"/>
</dbReference>
<feature type="compositionally biased region" description="Polar residues" evidence="7">
    <location>
        <begin position="1"/>
        <end position="13"/>
    </location>
</feature>
<feature type="region of interest" description="Disordered" evidence="7">
    <location>
        <begin position="721"/>
        <end position="782"/>
    </location>
</feature>
<keyword evidence="2" id="KW-0540">Nuclease</keyword>
<dbReference type="GO" id="GO:0000175">
    <property type="term" value="F:3'-5'-RNA exonuclease activity"/>
    <property type="evidence" value="ECO:0000318"/>
    <property type="project" value="GO_Central"/>
</dbReference>
<dbReference type="Gene3D" id="3.30.420.10">
    <property type="entry name" value="Ribonuclease H-like superfamily/Ribonuclease H"/>
    <property type="match status" value="1"/>
</dbReference>
<dbReference type="GO" id="GO:0005730">
    <property type="term" value="C:nucleolus"/>
    <property type="evidence" value="ECO:0000318"/>
    <property type="project" value="GO_Central"/>
</dbReference>
<dbReference type="GO" id="GO:0080188">
    <property type="term" value="P:gene silencing by siRNA-directed DNA methylation"/>
    <property type="evidence" value="ECO:0007669"/>
    <property type="project" value="UniProtKB-ARBA"/>
</dbReference>
<dbReference type="FunFam" id="1.10.150.80:FF:000001">
    <property type="entry name" value="Putative exosome component 10"/>
    <property type="match status" value="1"/>
</dbReference>
<dbReference type="STRING" id="3988.B9SI83"/>
<dbReference type="eggNOG" id="KOG2206">
    <property type="taxonomic scope" value="Eukaryota"/>
</dbReference>
<dbReference type="InterPro" id="IPR045092">
    <property type="entry name" value="Rrp6-like"/>
</dbReference>
<keyword evidence="3" id="KW-0378">Hydrolase</keyword>
<dbReference type="GO" id="GO:0000467">
    <property type="term" value="P:exonucleolytic trimming to generate mature 3'-end of 5.8S rRNA from tricistronic rRNA transcript (SSU-rRNA, 5.8S rRNA, LSU-rRNA)"/>
    <property type="evidence" value="ECO:0000318"/>
    <property type="project" value="GO_Central"/>
</dbReference>
<dbReference type="Pfam" id="PF00570">
    <property type="entry name" value="HRDC"/>
    <property type="match status" value="1"/>
</dbReference>
<dbReference type="PANTHER" id="PTHR12124">
    <property type="entry name" value="POLYMYOSITIS/SCLERODERMA AUTOANTIGEN-RELATED"/>
    <property type="match status" value="1"/>
</dbReference>
<evidence type="ECO:0000256" key="7">
    <source>
        <dbReference type="SAM" id="MobiDB-lite"/>
    </source>
</evidence>
<feature type="compositionally biased region" description="Low complexity" evidence="7">
    <location>
        <begin position="125"/>
        <end position="141"/>
    </location>
</feature>
<feature type="compositionally biased region" description="Basic and acidic residues" evidence="7">
    <location>
        <begin position="828"/>
        <end position="839"/>
    </location>
</feature>
<dbReference type="SUPFAM" id="SSF53098">
    <property type="entry name" value="Ribonuclease H-like"/>
    <property type="match status" value="1"/>
</dbReference>
<dbReference type="InterPro" id="IPR002121">
    <property type="entry name" value="HRDC_dom"/>
</dbReference>
<dbReference type="InterPro" id="IPR044876">
    <property type="entry name" value="HRDC_dom_sf"/>
</dbReference>
<accession>B9SI83</accession>
<dbReference type="GO" id="GO:0071036">
    <property type="term" value="P:nuclear polyadenylation-dependent snoRNA catabolic process"/>
    <property type="evidence" value="ECO:0000318"/>
    <property type="project" value="GO_Central"/>
</dbReference>
<evidence type="ECO:0000256" key="1">
    <source>
        <dbReference type="ARBA" id="ARBA00004123"/>
    </source>
</evidence>
<feature type="compositionally biased region" description="Low complexity" evidence="7">
    <location>
        <begin position="14"/>
        <end position="37"/>
    </location>
</feature>
<comment type="subcellular location">
    <subcellularLocation>
        <location evidence="1">Nucleus</location>
    </subcellularLocation>
</comment>
<keyword evidence="6" id="KW-0539">Nucleus</keyword>
<dbReference type="InterPro" id="IPR012337">
    <property type="entry name" value="RNaseH-like_sf"/>
</dbReference>
<evidence type="ECO:0000256" key="2">
    <source>
        <dbReference type="ARBA" id="ARBA00022722"/>
    </source>
</evidence>
<keyword evidence="5" id="KW-0943">RNA-mediated gene silencing</keyword>
<dbReference type="GO" id="GO:0071051">
    <property type="term" value="P:poly(A)-dependent snoRNA 3'-end processing"/>
    <property type="evidence" value="ECO:0000318"/>
    <property type="project" value="GO_Central"/>
</dbReference>
<feature type="compositionally biased region" description="Polar residues" evidence="7">
    <location>
        <begin position="748"/>
        <end position="760"/>
    </location>
</feature>
<feature type="region of interest" description="Disordered" evidence="7">
    <location>
        <begin position="119"/>
        <end position="141"/>
    </location>
</feature>
<evidence type="ECO:0000256" key="4">
    <source>
        <dbReference type="ARBA" id="ARBA00022839"/>
    </source>
</evidence>
<dbReference type="AlphaFoldDB" id="B9SI83"/>
<dbReference type="InterPro" id="IPR036397">
    <property type="entry name" value="RNaseH_sf"/>
</dbReference>
<feature type="compositionally biased region" description="Low complexity" evidence="7">
    <location>
        <begin position="761"/>
        <end position="770"/>
    </location>
</feature>
<dbReference type="PANTHER" id="PTHR12124:SF47">
    <property type="entry name" value="EXOSOME COMPONENT 10"/>
    <property type="match status" value="1"/>
</dbReference>
<protein>
    <submittedName>
        <fullName evidence="9">3'-5' exonuclease, putative</fullName>
    </submittedName>
</protein>
<feature type="domain" description="HRDC" evidence="8">
    <location>
        <begin position="448"/>
        <end position="528"/>
    </location>
</feature>
<dbReference type="FunCoup" id="B9SI83">
    <property type="interactions" value="3414"/>
</dbReference>
<dbReference type="GO" id="GO:0071040">
    <property type="term" value="P:nuclear polyadenylation-dependent antisense transcript catabolic process"/>
    <property type="evidence" value="ECO:0000318"/>
    <property type="project" value="GO_Central"/>
</dbReference>
<dbReference type="Gene3D" id="1.10.150.80">
    <property type="entry name" value="HRDC domain"/>
    <property type="match status" value="1"/>
</dbReference>
<feature type="region of interest" description="Disordered" evidence="7">
    <location>
        <begin position="1"/>
        <end position="37"/>
    </location>
</feature>
<feature type="region of interest" description="Disordered" evidence="7">
    <location>
        <begin position="798"/>
        <end position="857"/>
    </location>
</feature>
<evidence type="ECO:0000313" key="9">
    <source>
        <dbReference type="EMBL" id="EEF36685.1"/>
    </source>
</evidence>
<dbReference type="Proteomes" id="UP000008311">
    <property type="component" value="Unassembled WGS sequence"/>
</dbReference>
<keyword evidence="4 9" id="KW-0269">Exonuclease</keyword>
<feature type="region of interest" description="Disordered" evidence="7">
    <location>
        <begin position="671"/>
        <end position="696"/>
    </location>
</feature>